<protein>
    <submittedName>
        <fullName evidence="1">Uncharacterized protein</fullName>
    </submittedName>
</protein>
<gene>
    <name evidence="1" type="ORF">KI387_029676</name>
</gene>
<sequence>GHLCRDFAHIGERSGPCGPGLDGYGYGAAGRASGTVIINQSINQSYGRGTGAGAGAGTGTGTAFD</sequence>
<proteinExistence type="predicted"/>
<comment type="caution">
    <text evidence="1">The sequence shown here is derived from an EMBL/GenBank/DDBJ whole genome shotgun (WGS) entry which is preliminary data.</text>
</comment>
<accession>A0AA38CJD9</accession>
<dbReference type="EMBL" id="JAHRHJ020000010">
    <property type="protein sequence ID" value="KAH9297994.1"/>
    <property type="molecule type" value="Genomic_DNA"/>
</dbReference>
<dbReference type="AlphaFoldDB" id="A0AA38CJD9"/>
<name>A0AA38CJD9_TAXCH</name>
<evidence type="ECO:0000313" key="2">
    <source>
        <dbReference type="Proteomes" id="UP000824469"/>
    </source>
</evidence>
<reference evidence="1 2" key="1">
    <citation type="journal article" date="2021" name="Nat. Plants">
        <title>The Taxus genome provides insights into paclitaxel biosynthesis.</title>
        <authorList>
            <person name="Xiong X."/>
            <person name="Gou J."/>
            <person name="Liao Q."/>
            <person name="Li Y."/>
            <person name="Zhou Q."/>
            <person name="Bi G."/>
            <person name="Li C."/>
            <person name="Du R."/>
            <person name="Wang X."/>
            <person name="Sun T."/>
            <person name="Guo L."/>
            <person name="Liang H."/>
            <person name="Lu P."/>
            <person name="Wu Y."/>
            <person name="Zhang Z."/>
            <person name="Ro D.K."/>
            <person name="Shang Y."/>
            <person name="Huang S."/>
            <person name="Yan J."/>
        </authorList>
    </citation>
    <scope>NUCLEOTIDE SEQUENCE [LARGE SCALE GENOMIC DNA]</scope>
    <source>
        <strain evidence="1">Ta-2019</strain>
    </source>
</reference>
<evidence type="ECO:0000313" key="1">
    <source>
        <dbReference type="EMBL" id="KAH9297994.1"/>
    </source>
</evidence>
<keyword evidence="2" id="KW-1185">Reference proteome</keyword>
<dbReference type="Proteomes" id="UP000824469">
    <property type="component" value="Unassembled WGS sequence"/>
</dbReference>
<organism evidence="1 2">
    <name type="scientific">Taxus chinensis</name>
    <name type="common">Chinese yew</name>
    <name type="synonym">Taxus wallichiana var. chinensis</name>
    <dbReference type="NCBI Taxonomy" id="29808"/>
    <lineage>
        <taxon>Eukaryota</taxon>
        <taxon>Viridiplantae</taxon>
        <taxon>Streptophyta</taxon>
        <taxon>Embryophyta</taxon>
        <taxon>Tracheophyta</taxon>
        <taxon>Spermatophyta</taxon>
        <taxon>Pinopsida</taxon>
        <taxon>Pinidae</taxon>
        <taxon>Conifers II</taxon>
        <taxon>Cupressales</taxon>
        <taxon>Taxaceae</taxon>
        <taxon>Taxus</taxon>
    </lineage>
</organism>
<feature type="non-terminal residue" evidence="1">
    <location>
        <position position="1"/>
    </location>
</feature>